<dbReference type="STRING" id="1798338.A3J56_03065"/>
<feature type="domain" description="AB hydrolase-1" evidence="1">
    <location>
        <begin position="98"/>
        <end position="152"/>
    </location>
</feature>
<reference evidence="2 3" key="1">
    <citation type="journal article" date="2016" name="Nat. Commun.">
        <title>Thousands of microbial genomes shed light on interconnected biogeochemical processes in an aquifer system.</title>
        <authorList>
            <person name="Anantharaman K."/>
            <person name="Brown C.T."/>
            <person name="Hug L.A."/>
            <person name="Sharon I."/>
            <person name="Castelle C.J."/>
            <person name="Probst A.J."/>
            <person name="Thomas B.C."/>
            <person name="Singh A."/>
            <person name="Wilkins M.J."/>
            <person name="Karaoz U."/>
            <person name="Brodie E.L."/>
            <person name="Williams K.H."/>
            <person name="Hubbard S.S."/>
            <person name="Banfield J.F."/>
        </authorList>
    </citation>
    <scope>NUCLEOTIDE SEQUENCE [LARGE SCALE GENOMIC DNA]</scope>
</reference>
<sequence>MGAHEHFWFHRGLLWEFASVVIAGSRGVSASVRLAQERPQNVSTNKPYGIIIGPGVLAPKLPYFLLEEILRNELGVDVFVADMGIFNMHSHTKMMRLASDFVSRTMNTYSLRQVVFVGHSIWGVIALMYLGNYPERVKRIFCIASPVCVGAQTPWSALAWAVSTFVVRPAFQQRVLENMYRRATPHAKKIATISTASDIILPNEATCFPGAENYVYDAKRDTRFPDYSSVLLDTHAGFHLHPYTLDIIFRTLCEEADEEN</sequence>
<comment type="caution">
    <text evidence="2">The sequence shown here is derived from an EMBL/GenBank/DDBJ whole genome shotgun (WGS) entry which is preliminary data.</text>
</comment>
<evidence type="ECO:0000313" key="3">
    <source>
        <dbReference type="Proteomes" id="UP000178406"/>
    </source>
</evidence>
<dbReference type="Pfam" id="PF00561">
    <property type="entry name" value="Abhydrolase_1"/>
    <property type="match status" value="1"/>
</dbReference>
<dbReference type="Gene3D" id="3.40.50.1820">
    <property type="entry name" value="alpha/beta hydrolase"/>
    <property type="match status" value="1"/>
</dbReference>
<evidence type="ECO:0000259" key="1">
    <source>
        <dbReference type="Pfam" id="PF00561"/>
    </source>
</evidence>
<dbReference type="EMBL" id="MFHQ01000027">
    <property type="protein sequence ID" value="OGF74237.1"/>
    <property type="molecule type" value="Genomic_DNA"/>
</dbReference>
<dbReference type="SUPFAM" id="SSF53474">
    <property type="entry name" value="alpha/beta-Hydrolases"/>
    <property type="match status" value="1"/>
</dbReference>
<organism evidence="2 3">
    <name type="scientific">Candidatus Giovannonibacteria bacterium RIFCSPHIGHO2_02_FULL_46_20</name>
    <dbReference type="NCBI Taxonomy" id="1798338"/>
    <lineage>
        <taxon>Bacteria</taxon>
        <taxon>Candidatus Giovannoniibacteriota</taxon>
    </lineage>
</organism>
<accession>A0A1F5WF54</accession>
<gene>
    <name evidence="2" type="ORF">A3J56_03065</name>
</gene>
<name>A0A1F5WF54_9BACT</name>
<dbReference type="Proteomes" id="UP000178406">
    <property type="component" value="Unassembled WGS sequence"/>
</dbReference>
<dbReference type="AlphaFoldDB" id="A0A1F5WF54"/>
<protein>
    <recommendedName>
        <fullName evidence="1">AB hydrolase-1 domain-containing protein</fullName>
    </recommendedName>
</protein>
<dbReference type="InterPro" id="IPR029058">
    <property type="entry name" value="AB_hydrolase_fold"/>
</dbReference>
<proteinExistence type="predicted"/>
<evidence type="ECO:0000313" key="2">
    <source>
        <dbReference type="EMBL" id="OGF74237.1"/>
    </source>
</evidence>
<dbReference type="InterPro" id="IPR000073">
    <property type="entry name" value="AB_hydrolase_1"/>
</dbReference>